<dbReference type="InterPro" id="IPR000922">
    <property type="entry name" value="Lectin_gal-bd_dom"/>
</dbReference>
<dbReference type="CDD" id="cd00037">
    <property type="entry name" value="CLECT"/>
    <property type="match status" value="2"/>
</dbReference>
<dbReference type="InterPro" id="IPR016186">
    <property type="entry name" value="C-type_lectin-like/link_sf"/>
</dbReference>
<dbReference type="Gene3D" id="2.60.120.740">
    <property type="match status" value="1"/>
</dbReference>
<gene>
    <name evidence="2" type="ORF">CJOHNSTONI_LOCUS6740</name>
</gene>
<feature type="domain" description="C-type lectin" evidence="1">
    <location>
        <begin position="91"/>
        <end position="216"/>
    </location>
</feature>
<organism evidence="2 3">
    <name type="scientific">Cercopithifilaria johnstoni</name>
    <dbReference type="NCBI Taxonomy" id="2874296"/>
    <lineage>
        <taxon>Eukaryota</taxon>
        <taxon>Metazoa</taxon>
        <taxon>Ecdysozoa</taxon>
        <taxon>Nematoda</taxon>
        <taxon>Chromadorea</taxon>
        <taxon>Rhabditida</taxon>
        <taxon>Spirurina</taxon>
        <taxon>Spiruromorpha</taxon>
        <taxon>Filarioidea</taxon>
        <taxon>Onchocercidae</taxon>
        <taxon>Cercopithifilaria</taxon>
    </lineage>
</organism>
<dbReference type="Gene3D" id="3.10.100.10">
    <property type="entry name" value="Mannose-Binding Protein A, subunit A"/>
    <property type="match status" value="2"/>
</dbReference>
<sequence length="515" mass="59632">MIILLPEKYQQIFHWKRKYKVDQILLIAPCTSVQYNKSNIYTEILEFCLNHCVRFYYISVATKFHDMLALYVIISYESAAYQLCHNDETYFNWDCYKIVKDRKTWFEANEICGEDGGSLVAIESELQQLFVSSYLLTNLKRDISACNITVWTAGHMMLNSSKKVYAWTRNNYMDEIDFWDDQLLMTDGGCIEIDSQSMFRDWTLVNCSNYNYFICSRPIQMNELDSTQCLCRNGYRGRFCNQSASNFGMTTFESQSVVCVDNEFEFSCPNGSSIYVDFAVYGNNGEYNKICLPSVPANLNVTNWEKCIHPASLQTMISICQGFTYCRIKNLQSLFPNSPCLPTTPISLQYRMRCLFEPMTICPSQAIYQNGRCYVPYSTEKSLSFYEAQTKCRKEGGQLAFSVDQLAQNEIAVTVRKQVLNIENSCYWMDRPERLEYNSSCECYCITDKTAFWSKRRCNSSQQWICEFAPKTQSTETQHTIFNGSSNIKRTSNAETHSLPVGRYSMKIVSSEVDN</sequence>
<name>A0A8J2MQP1_9BILA</name>
<dbReference type="EMBL" id="CAKAEH010001492">
    <property type="protein sequence ID" value="CAG9536867.1"/>
    <property type="molecule type" value="Genomic_DNA"/>
</dbReference>
<keyword evidence="3" id="KW-1185">Reference proteome</keyword>
<dbReference type="GO" id="GO:0030246">
    <property type="term" value="F:carbohydrate binding"/>
    <property type="evidence" value="ECO:0007669"/>
    <property type="project" value="InterPro"/>
</dbReference>
<dbReference type="PANTHER" id="PTHR22802">
    <property type="entry name" value="C-TYPE LECTIN SUPERFAMILY MEMBER"/>
    <property type="match status" value="1"/>
</dbReference>
<reference evidence="2" key="1">
    <citation type="submission" date="2021-09" db="EMBL/GenBank/DDBJ databases">
        <authorList>
            <consortium name="Pathogen Informatics"/>
        </authorList>
    </citation>
    <scope>NUCLEOTIDE SEQUENCE</scope>
</reference>
<dbReference type="PANTHER" id="PTHR22802:SF396">
    <property type="entry name" value="C-TYPE LECTIN DOMAIN-CONTAINING PROTEIN"/>
    <property type="match status" value="1"/>
</dbReference>
<dbReference type="InterPro" id="IPR000742">
    <property type="entry name" value="EGF"/>
</dbReference>
<protein>
    <recommendedName>
        <fullName evidence="1">C-type lectin domain-containing protein</fullName>
    </recommendedName>
</protein>
<dbReference type="InterPro" id="IPR016187">
    <property type="entry name" value="CTDL_fold"/>
</dbReference>
<dbReference type="PROSITE" id="PS50041">
    <property type="entry name" value="C_TYPE_LECTIN_2"/>
    <property type="match status" value="1"/>
</dbReference>
<dbReference type="OrthoDB" id="5797898at2759"/>
<evidence type="ECO:0000313" key="2">
    <source>
        <dbReference type="EMBL" id="CAG9536867.1"/>
    </source>
</evidence>
<dbReference type="Proteomes" id="UP000746747">
    <property type="component" value="Unassembled WGS sequence"/>
</dbReference>
<comment type="caution">
    <text evidence="2">The sequence shown here is derived from an EMBL/GenBank/DDBJ whole genome shotgun (WGS) entry which is preliminary data.</text>
</comment>
<accession>A0A8J2MQP1</accession>
<dbReference type="SMART" id="SM00034">
    <property type="entry name" value="CLECT"/>
    <property type="match status" value="2"/>
</dbReference>
<proteinExistence type="predicted"/>
<dbReference type="AlphaFoldDB" id="A0A8J2MQP1"/>
<dbReference type="Pfam" id="PF00059">
    <property type="entry name" value="Lectin_C"/>
    <property type="match status" value="1"/>
</dbReference>
<dbReference type="CDD" id="cd22840">
    <property type="entry name" value="Gal_Rha_Lectin_LAT2"/>
    <property type="match status" value="1"/>
</dbReference>
<dbReference type="SUPFAM" id="SSF56436">
    <property type="entry name" value="C-type lectin-like"/>
    <property type="match status" value="2"/>
</dbReference>
<dbReference type="InterPro" id="IPR051004">
    <property type="entry name" value="DC-SIGN_domain-containing"/>
</dbReference>
<evidence type="ECO:0000313" key="3">
    <source>
        <dbReference type="Proteomes" id="UP000746747"/>
    </source>
</evidence>
<dbReference type="Pfam" id="PF02140">
    <property type="entry name" value="SUEL_Lectin"/>
    <property type="match status" value="1"/>
</dbReference>
<dbReference type="PROSITE" id="PS01186">
    <property type="entry name" value="EGF_2"/>
    <property type="match status" value="1"/>
</dbReference>
<evidence type="ECO:0000259" key="1">
    <source>
        <dbReference type="PROSITE" id="PS50041"/>
    </source>
</evidence>
<dbReference type="InterPro" id="IPR001304">
    <property type="entry name" value="C-type_lectin-like"/>
</dbReference>
<dbReference type="InterPro" id="IPR043159">
    <property type="entry name" value="Lectin_gal-bd_sf"/>
</dbReference>